<evidence type="ECO:0000259" key="1">
    <source>
        <dbReference type="Pfam" id="PF08291"/>
    </source>
</evidence>
<dbReference type="Pfam" id="PF08291">
    <property type="entry name" value="Peptidase_M15_3"/>
    <property type="match status" value="1"/>
</dbReference>
<organism evidence="2">
    <name type="scientific">marine sediment metagenome</name>
    <dbReference type="NCBI Taxonomy" id="412755"/>
    <lineage>
        <taxon>unclassified sequences</taxon>
        <taxon>metagenomes</taxon>
        <taxon>ecological metagenomes</taxon>
    </lineage>
</organism>
<comment type="caution">
    <text evidence="2">The sequence shown here is derived from an EMBL/GenBank/DDBJ whole genome shotgun (WGS) entry which is preliminary data.</text>
</comment>
<accession>A0A0F9CD10</accession>
<dbReference type="InterPro" id="IPR009045">
    <property type="entry name" value="Zn_M74/Hedgehog-like"/>
</dbReference>
<dbReference type="SUPFAM" id="SSF55166">
    <property type="entry name" value="Hedgehog/DD-peptidase"/>
    <property type="match status" value="1"/>
</dbReference>
<dbReference type="AlphaFoldDB" id="A0A0F9CD10"/>
<dbReference type="InterPro" id="IPR013230">
    <property type="entry name" value="Peptidase_M15A_C"/>
</dbReference>
<feature type="domain" description="Peptidase M15A C-terminal" evidence="1">
    <location>
        <begin position="2"/>
        <end position="103"/>
    </location>
</feature>
<gene>
    <name evidence="2" type="ORF">LCGC14_2337490</name>
</gene>
<name>A0A0F9CD10_9ZZZZ</name>
<sequence length="119" mass="13333">MNYFKPEEFYCPDGCSEQGVEPELENKLNIARHFAGIPFVITSGYRCKEHNDAISGKPKSPHLKGLAVDISALTSRARYLIISALLRAGFTRIGIGEDFIHADIGIEPDKVSELIWTYY</sequence>
<dbReference type="Gene3D" id="3.30.1380.10">
    <property type="match status" value="1"/>
</dbReference>
<dbReference type="EMBL" id="LAZR01033735">
    <property type="protein sequence ID" value="KKL47243.1"/>
    <property type="molecule type" value="Genomic_DNA"/>
</dbReference>
<reference evidence="2" key="1">
    <citation type="journal article" date="2015" name="Nature">
        <title>Complex archaea that bridge the gap between prokaryotes and eukaryotes.</title>
        <authorList>
            <person name="Spang A."/>
            <person name="Saw J.H."/>
            <person name="Jorgensen S.L."/>
            <person name="Zaremba-Niedzwiedzka K."/>
            <person name="Martijn J."/>
            <person name="Lind A.E."/>
            <person name="van Eijk R."/>
            <person name="Schleper C."/>
            <person name="Guy L."/>
            <person name="Ettema T.J."/>
        </authorList>
    </citation>
    <scope>NUCLEOTIDE SEQUENCE</scope>
</reference>
<evidence type="ECO:0000313" key="2">
    <source>
        <dbReference type="EMBL" id="KKL47243.1"/>
    </source>
</evidence>
<proteinExistence type="predicted"/>
<protein>
    <recommendedName>
        <fullName evidence="1">Peptidase M15A C-terminal domain-containing protein</fullName>
    </recommendedName>
</protein>